<dbReference type="SUPFAM" id="SSF69318">
    <property type="entry name" value="Integrin alpha N-terminal domain"/>
    <property type="match status" value="1"/>
</dbReference>
<dbReference type="InterPro" id="IPR002110">
    <property type="entry name" value="Ankyrin_rpt"/>
</dbReference>
<protein>
    <submittedName>
        <fullName evidence="3">Polyubiquitin-G</fullName>
    </submittedName>
</protein>
<feature type="domain" description="Ubiquitin-like" evidence="2">
    <location>
        <begin position="441"/>
        <end position="523"/>
    </location>
</feature>
<dbReference type="InterPro" id="IPR050158">
    <property type="entry name" value="Ubiquitin_ubiquitin-like"/>
</dbReference>
<organism evidence="3 4">
    <name type="scientific">Symbiodinium microadriaticum</name>
    <name type="common">Dinoflagellate</name>
    <name type="synonym">Zooxanthella microadriatica</name>
    <dbReference type="NCBI Taxonomy" id="2951"/>
    <lineage>
        <taxon>Eukaryota</taxon>
        <taxon>Sar</taxon>
        <taxon>Alveolata</taxon>
        <taxon>Dinophyceae</taxon>
        <taxon>Suessiales</taxon>
        <taxon>Symbiodiniaceae</taxon>
        <taxon>Symbiodinium</taxon>
    </lineage>
</organism>
<evidence type="ECO:0000313" key="3">
    <source>
        <dbReference type="EMBL" id="OLP83798.1"/>
    </source>
</evidence>
<keyword evidence="4" id="KW-1185">Reference proteome</keyword>
<dbReference type="InterPro" id="IPR019956">
    <property type="entry name" value="Ubiquitin_dom"/>
</dbReference>
<dbReference type="Gene3D" id="3.10.20.90">
    <property type="entry name" value="Phosphatidylinositol 3-kinase Catalytic Subunit, Chain A, domain 1"/>
    <property type="match status" value="2"/>
</dbReference>
<dbReference type="InterPro" id="IPR000626">
    <property type="entry name" value="Ubiquitin-like_dom"/>
</dbReference>
<dbReference type="Proteomes" id="UP000186817">
    <property type="component" value="Unassembled WGS sequence"/>
</dbReference>
<feature type="domain" description="Ubiquitin-like" evidence="2">
    <location>
        <begin position="400"/>
        <end position="450"/>
    </location>
</feature>
<dbReference type="Gene3D" id="2.10.50.10">
    <property type="entry name" value="Tumor Necrosis Factor Receptor, subunit A, domain 2"/>
    <property type="match status" value="1"/>
</dbReference>
<dbReference type="PROSITE" id="PS50297">
    <property type="entry name" value="ANK_REP_REGION"/>
    <property type="match status" value="1"/>
</dbReference>
<proteinExistence type="predicted"/>
<dbReference type="SUPFAM" id="SSF48403">
    <property type="entry name" value="Ankyrin repeat"/>
    <property type="match status" value="1"/>
</dbReference>
<dbReference type="PANTHER" id="PTHR10666">
    <property type="entry name" value="UBIQUITIN"/>
    <property type="match status" value="1"/>
</dbReference>
<keyword evidence="1" id="KW-0040">ANK repeat</keyword>
<dbReference type="CDD" id="cd00185">
    <property type="entry name" value="TNFRSF"/>
    <property type="match status" value="1"/>
</dbReference>
<dbReference type="Gene3D" id="2.130.10.130">
    <property type="entry name" value="Integrin alpha, N-terminal"/>
    <property type="match status" value="1"/>
</dbReference>
<accession>A0A1Q9CLJ1</accession>
<reference evidence="3 4" key="1">
    <citation type="submission" date="2016-02" db="EMBL/GenBank/DDBJ databases">
        <title>Genome analysis of coral dinoflagellate symbionts highlights evolutionary adaptations to a symbiotic lifestyle.</title>
        <authorList>
            <person name="Aranda M."/>
            <person name="Li Y."/>
            <person name="Liew Y.J."/>
            <person name="Baumgarten S."/>
            <person name="Simakov O."/>
            <person name="Wilson M."/>
            <person name="Piel J."/>
            <person name="Ashoor H."/>
            <person name="Bougouffa S."/>
            <person name="Bajic V.B."/>
            <person name="Ryu T."/>
            <person name="Ravasi T."/>
            <person name="Bayer T."/>
            <person name="Micklem G."/>
            <person name="Kim H."/>
            <person name="Bhak J."/>
            <person name="Lajeunesse T.C."/>
            <person name="Voolstra C.R."/>
        </authorList>
    </citation>
    <scope>NUCLEOTIDE SEQUENCE [LARGE SCALE GENOMIC DNA]</scope>
    <source>
        <strain evidence="3 4">CCMP2467</strain>
    </source>
</reference>
<dbReference type="SMART" id="SM00248">
    <property type="entry name" value="ANK"/>
    <property type="match status" value="1"/>
</dbReference>
<dbReference type="EMBL" id="LSRX01001092">
    <property type="protein sequence ID" value="OLP83798.1"/>
    <property type="molecule type" value="Genomic_DNA"/>
</dbReference>
<dbReference type="SMART" id="SM00213">
    <property type="entry name" value="UBQ"/>
    <property type="match status" value="2"/>
</dbReference>
<name>A0A1Q9CLJ1_SYMMI</name>
<dbReference type="InterPro" id="IPR036770">
    <property type="entry name" value="Ankyrin_rpt-contain_sf"/>
</dbReference>
<dbReference type="Pfam" id="PF00240">
    <property type="entry name" value="ubiquitin"/>
    <property type="match status" value="2"/>
</dbReference>
<gene>
    <name evidence="3" type="primary">ubqG</name>
    <name evidence="3" type="ORF">AK812_SmicGene35401</name>
</gene>
<evidence type="ECO:0000259" key="2">
    <source>
        <dbReference type="PROSITE" id="PS50053"/>
    </source>
</evidence>
<dbReference type="PROSITE" id="PS50053">
    <property type="entry name" value="UBIQUITIN_2"/>
    <property type="match status" value="2"/>
</dbReference>
<dbReference type="PROSITE" id="PS50088">
    <property type="entry name" value="ANK_REPEAT"/>
    <property type="match status" value="1"/>
</dbReference>
<dbReference type="SUPFAM" id="SSF54236">
    <property type="entry name" value="Ubiquitin-like"/>
    <property type="match status" value="2"/>
</dbReference>
<dbReference type="PRINTS" id="PR00348">
    <property type="entry name" value="UBIQUITIN"/>
</dbReference>
<comment type="caution">
    <text evidence="3">The sequence shown here is derived from an EMBL/GenBank/DDBJ whole genome shotgun (WGS) entry which is preliminary data.</text>
</comment>
<dbReference type="OrthoDB" id="421892at2759"/>
<dbReference type="AlphaFoldDB" id="A0A1Q9CLJ1"/>
<dbReference type="SMART" id="SM01411">
    <property type="entry name" value="Ephrin_rec_like"/>
    <property type="match status" value="1"/>
</dbReference>
<evidence type="ECO:0000313" key="4">
    <source>
        <dbReference type="Proteomes" id="UP000186817"/>
    </source>
</evidence>
<dbReference type="InterPro" id="IPR029071">
    <property type="entry name" value="Ubiquitin-like_domsf"/>
</dbReference>
<feature type="repeat" description="ANK" evidence="1">
    <location>
        <begin position="510"/>
        <end position="542"/>
    </location>
</feature>
<evidence type="ECO:0000256" key="1">
    <source>
        <dbReference type="PROSITE-ProRule" id="PRU00023"/>
    </source>
</evidence>
<dbReference type="InterPro" id="IPR028994">
    <property type="entry name" value="Integrin_alpha_N"/>
</dbReference>
<sequence length="844" mass="93948">MTAVPLIATSPDTTHPRVTEVSHLSLNDAREDRKVRFREFNANPFSDLGNFFSAVPSTPLTAANGDTFLMFQEANVGRVSLFKKTPKGRLVNITPLDGQVPQVAFSAKWLEAGKPQDIDFNGDGEVDRVTIFHHGSIDYQERVKGVLVERLGSDSPFSEVDLRNGIEDDQVAGFLLTDWNGDGLMDLIVGAWGLSRLKYFEGGWCGLGSDGCGGRGICDPSVGNLATVRLYLRDVVQPIVGKRTGYTLEVTNGWRCCGFLRARYVVRSEVVFHKCQPCEGLGADDEGRVCHSRGICLDDHRAWRQVPFKLNRLQRGSYRGNGSCLKASRISSPVAMDVDIETLRCSLQNKPVCPANSTSIAMIKDGHVLPKDATLSAVGVGKDADRQDADLGREGSDSGKEWIRHREEGIPPEQQRLCFKGAMPEDGRTLADCGIEKESFLVLVTKTKNDQDLRSVQDEVEGSETVGNCKELIRRGEGMPPDKQHLVFKGKKLEDGLLLVAADKDKAKQDGATLLFIAAHEGQLEVAHLLLEANADKDKAMQKWRSLQLRRGLRSASYKIVFEDGSSCTVDADWVSLPRSGDHERERKMLSLSSVEEMVSYLESSRVEFLLFLLRRLEQIQMRSQVTEKENGVWMSRDNCSCDEFFSGPDCSVGECPPGYEYAWDHLVDHYKCRRCSPGTFKAESNNFDSCQRCEDGTFTKHYGSASCKQCAGWMFAFETSRANKVCRDSPWTNLLGASMVSCWGLIFWTLAFICGLPGVVADIRLSAGFATTGSCSIERFWTQIHVTGRLYKDGEPITDAKDASIGYFQTPDERSNFDEMALERIIPLVLYLALMDPWREDKR</sequence>